<dbReference type="AlphaFoldDB" id="A0AAE6NEL0"/>
<organism evidence="2 3">
    <name type="scientific">Streptomyces platensis</name>
    <dbReference type="NCBI Taxonomy" id="58346"/>
    <lineage>
        <taxon>Bacteria</taxon>
        <taxon>Bacillati</taxon>
        <taxon>Actinomycetota</taxon>
        <taxon>Actinomycetes</taxon>
        <taxon>Kitasatosporales</taxon>
        <taxon>Streptomycetaceae</taxon>
        <taxon>Streptomyces</taxon>
    </lineage>
</organism>
<accession>A0AAE6NEL0</accession>
<evidence type="ECO:0000313" key="3">
    <source>
        <dbReference type="Proteomes" id="UP000325458"/>
    </source>
</evidence>
<dbReference type="EMBL" id="CP023691">
    <property type="protein sequence ID" value="QEV50421.1"/>
    <property type="molecule type" value="Genomic_DNA"/>
</dbReference>
<evidence type="ECO:0000256" key="1">
    <source>
        <dbReference type="SAM" id="MobiDB-lite"/>
    </source>
</evidence>
<dbReference type="KEGG" id="spla:CP981_00835"/>
<proteinExistence type="predicted"/>
<sequence>MAGLTPGAPRGDPVRLFRIAALHRGVFGLQPARGSSPSGGPGAPQPGPGSEQAVSSVPPGRAAALAALPGPPQEARPASSASGSTSRDTVTSPHGLRESFLIRPSTVRFPLRRTPAGA</sequence>
<feature type="compositionally biased region" description="Polar residues" evidence="1">
    <location>
        <begin position="79"/>
        <end position="92"/>
    </location>
</feature>
<evidence type="ECO:0000313" key="2">
    <source>
        <dbReference type="EMBL" id="QEV50421.1"/>
    </source>
</evidence>
<name>A0AAE6NEL0_STRPT</name>
<feature type="compositionally biased region" description="Low complexity" evidence="1">
    <location>
        <begin position="58"/>
        <end position="68"/>
    </location>
</feature>
<dbReference type="Proteomes" id="UP000325458">
    <property type="component" value="Chromosome"/>
</dbReference>
<feature type="region of interest" description="Disordered" evidence="1">
    <location>
        <begin position="28"/>
        <end position="118"/>
    </location>
</feature>
<gene>
    <name evidence="2" type="ORF">CP981_00835</name>
</gene>
<reference evidence="2 3" key="1">
    <citation type="submission" date="2017-09" db="EMBL/GenBank/DDBJ databases">
        <authorList>
            <person name="Lee N."/>
            <person name="Cho B.-K."/>
        </authorList>
    </citation>
    <scope>NUCLEOTIDE SEQUENCE [LARGE SCALE GENOMIC DNA]</scope>
    <source>
        <strain evidence="2 3">ATCC 23948</strain>
    </source>
</reference>
<protein>
    <submittedName>
        <fullName evidence="2">Uncharacterized protein</fullName>
    </submittedName>
</protein>